<evidence type="ECO:0000256" key="2">
    <source>
        <dbReference type="RuleBase" id="RU361185"/>
    </source>
</evidence>
<dbReference type="Gene3D" id="2.60.40.1180">
    <property type="entry name" value="Golgi alpha-mannosidase II"/>
    <property type="match status" value="2"/>
</dbReference>
<organism evidence="6 7">
    <name type="scientific">Exidia glandulosa HHB12029</name>
    <dbReference type="NCBI Taxonomy" id="1314781"/>
    <lineage>
        <taxon>Eukaryota</taxon>
        <taxon>Fungi</taxon>
        <taxon>Dikarya</taxon>
        <taxon>Basidiomycota</taxon>
        <taxon>Agaricomycotina</taxon>
        <taxon>Agaricomycetes</taxon>
        <taxon>Auriculariales</taxon>
        <taxon>Exidiaceae</taxon>
        <taxon>Exidia</taxon>
    </lineage>
</organism>
<keyword evidence="2" id="KW-0378">Hydrolase</keyword>
<gene>
    <name evidence="6" type="ORF">EXIGLDRAFT_722172</name>
</gene>
<dbReference type="PANTHER" id="PTHR43863">
    <property type="entry name" value="HYDROLASE, PUTATIVE (AFU_ORTHOLOGUE AFUA_1G03140)-RELATED"/>
    <property type="match status" value="1"/>
</dbReference>
<evidence type="ECO:0000256" key="1">
    <source>
        <dbReference type="ARBA" id="ARBA00007806"/>
    </source>
</evidence>
<evidence type="ECO:0000313" key="6">
    <source>
        <dbReference type="EMBL" id="KZV88859.1"/>
    </source>
</evidence>
<dbReference type="Pfam" id="PF01055">
    <property type="entry name" value="Glyco_hydro_31_2nd"/>
    <property type="match status" value="1"/>
</dbReference>
<dbReference type="GO" id="GO:0004553">
    <property type="term" value="F:hydrolase activity, hydrolyzing O-glycosyl compounds"/>
    <property type="evidence" value="ECO:0007669"/>
    <property type="project" value="InterPro"/>
</dbReference>
<dbReference type="PANTHER" id="PTHR43863:SF2">
    <property type="entry name" value="MALTASE-GLUCOAMYLASE"/>
    <property type="match status" value="1"/>
</dbReference>
<feature type="domain" description="Glycoside hydrolase family 31 TIM barrel" evidence="3">
    <location>
        <begin position="311"/>
        <end position="440"/>
    </location>
</feature>
<keyword evidence="2" id="KW-0326">Glycosidase</keyword>
<dbReference type="InterPro" id="IPR048395">
    <property type="entry name" value="Glyco_hydro_31_C"/>
</dbReference>
<dbReference type="GO" id="GO:0030246">
    <property type="term" value="F:carbohydrate binding"/>
    <property type="evidence" value="ECO:0007669"/>
    <property type="project" value="InterPro"/>
</dbReference>
<dbReference type="STRING" id="1314781.A0A166A677"/>
<dbReference type="SUPFAM" id="SSF51445">
    <property type="entry name" value="(Trans)glycosidases"/>
    <property type="match status" value="1"/>
</dbReference>
<proteinExistence type="inferred from homology"/>
<accession>A0A166A677</accession>
<dbReference type="InterPro" id="IPR011013">
    <property type="entry name" value="Gal_mutarotase_sf_dom"/>
</dbReference>
<comment type="similarity">
    <text evidence="1 2">Belongs to the glycosyl hydrolase 31 family.</text>
</comment>
<evidence type="ECO:0000259" key="5">
    <source>
        <dbReference type="Pfam" id="PF21365"/>
    </source>
</evidence>
<dbReference type="InterPro" id="IPR013780">
    <property type="entry name" value="Glyco_hydro_b"/>
</dbReference>
<evidence type="ECO:0000259" key="3">
    <source>
        <dbReference type="Pfam" id="PF01055"/>
    </source>
</evidence>
<feature type="domain" description="Glycosyl hydrolase family 31 C-terminal" evidence="5">
    <location>
        <begin position="450"/>
        <end position="536"/>
    </location>
</feature>
<dbReference type="InterPro" id="IPR000322">
    <property type="entry name" value="Glyco_hydro_31_TIM"/>
</dbReference>
<dbReference type="EMBL" id="KV426088">
    <property type="protein sequence ID" value="KZV88859.1"/>
    <property type="molecule type" value="Genomic_DNA"/>
</dbReference>
<dbReference type="AlphaFoldDB" id="A0A166A677"/>
<name>A0A166A677_EXIGL</name>
<dbReference type="SUPFAM" id="SSF117125">
    <property type="entry name" value="Putative glucosidase YicI, C-terminal domain"/>
    <property type="match status" value="1"/>
</dbReference>
<dbReference type="InterPro" id="IPR025887">
    <property type="entry name" value="Glyco_hydro_31_N_dom"/>
</dbReference>
<dbReference type="Pfam" id="PF21365">
    <property type="entry name" value="Glyco_hydro_31_3rd"/>
    <property type="match status" value="1"/>
</dbReference>
<dbReference type="SUPFAM" id="SSF74650">
    <property type="entry name" value="Galactose mutarotase-like"/>
    <property type="match status" value="1"/>
</dbReference>
<evidence type="ECO:0000259" key="4">
    <source>
        <dbReference type="Pfam" id="PF13802"/>
    </source>
</evidence>
<dbReference type="Gene3D" id="2.60.40.1760">
    <property type="entry name" value="glycosyl hydrolase (family 31)"/>
    <property type="match status" value="1"/>
</dbReference>
<dbReference type="CDD" id="cd14752">
    <property type="entry name" value="GH31_N"/>
    <property type="match status" value="1"/>
</dbReference>
<dbReference type="OrthoDB" id="1334205at2759"/>
<keyword evidence="7" id="KW-1185">Reference proteome</keyword>
<dbReference type="SUPFAM" id="SSF51011">
    <property type="entry name" value="Glycosyl hydrolase domain"/>
    <property type="match status" value="1"/>
</dbReference>
<feature type="domain" description="Glycoside hydrolase family 31 N-terminal" evidence="4">
    <location>
        <begin position="55"/>
        <end position="247"/>
    </location>
</feature>
<dbReference type="InParanoid" id="A0A166A677"/>
<dbReference type="InterPro" id="IPR051816">
    <property type="entry name" value="Glycosyl_Hydrolase_31"/>
</dbReference>
<sequence length="645" mass="70097">MKFNDGFWHLMEGVKANYAVAVQRTATASDELKLQSSTMPIRHRGDTLKGPVLNITVHSPADNIIGVKIDHFVHRPNVADYSLFPDGAPPKPSVQAAKTDSGSSLVSGKLVAEVTNNPYTLSFSAANKKLTFAGEKYQGLFDVPYKWTTQRASVTSCVATDFSSVPNPPSPPDKIRFINSELNISPGELFYGLGEQFGSFTKNGQRVSIWNADGGTSSEQAYKCVPFYVSNRGYGVFVNHPGEVEFDVGATKVSRLGIAVAGESLEYFIIYGDTPIEILERYTLLTGRPALPPTWTFGLWLSTSFLTSYSSETVFKLLEDYHGKDEAVVFARSGAAGGQRFPVHWGGDCESTFEAMAEATRGLLSLSISGYGYGAHDIGGFEGLPPAELYMRWVAFGMFSSHTRLHGSSSYRVPWLYGEQAAVAMSNLLEVKHRLMPYLYYYAIQAHQLGHPMHRTMFVEFPGDRTTHSLDRQYFLGRSLLVAPVFVPQGEDTEYYLPAGRWTEFKTGRTLDGPRWVKEAVALEDIPLWVRPGSVICLGPAKTGRPDYELARGLEVRVYELAEGETAEVGVPTGHGAALAGSVKATRKGGELIVETSGRGVELGAVGVFIAGVRVEGGGQSVGGDSRVVQVAGSGGKVVLKLVRV</sequence>
<dbReference type="InterPro" id="IPR017853">
    <property type="entry name" value="GH"/>
</dbReference>
<evidence type="ECO:0000313" key="7">
    <source>
        <dbReference type="Proteomes" id="UP000077266"/>
    </source>
</evidence>
<dbReference type="GO" id="GO:0005975">
    <property type="term" value="P:carbohydrate metabolic process"/>
    <property type="evidence" value="ECO:0007669"/>
    <property type="project" value="InterPro"/>
</dbReference>
<dbReference type="Proteomes" id="UP000077266">
    <property type="component" value="Unassembled WGS sequence"/>
</dbReference>
<dbReference type="Pfam" id="PF13802">
    <property type="entry name" value="Gal_mutarotas_2"/>
    <property type="match status" value="1"/>
</dbReference>
<protein>
    <submittedName>
        <fullName evidence="6">Uncharacterized protein</fullName>
    </submittedName>
</protein>
<reference evidence="6 7" key="1">
    <citation type="journal article" date="2016" name="Mol. Biol. Evol.">
        <title>Comparative Genomics of Early-Diverging Mushroom-Forming Fungi Provides Insights into the Origins of Lignocellulose Decay Capabilities.</title>
        <authorList>
            <person name="Nagy L.G."/>
            <person name="Riley R."/>
            <person name="Tritt A."/>
            <person name="Adam C."/>
            <person name="Daum C."/>
            <person name="Floudas D."/>
            <person name="Sun H."/>
            <person name="Yadav J.S."/>
            <person name="Pangilinan J."/>
            <person name="Larsson K.H."/>
            <person name="Matsuura K."/>
            <person name="Barry K."/>
            <person name="Labutti K."/>
            <person name="Kuo R."/>
            <person name="Ohm R.A."/>
            <person name="Bhattacharya S.S."/>
            <person name="Shirouzu T."/>
            <person name="Yoshinaga Y."/>
            <person name="Martin F.M."/>
            <person name="Grigoriev I.V."/>
            <person name="Hibbett D.S."/>
        </authorList>
    </citation>
    <scope>NUCLEOTIDE SEQUENCE [LARGE SCALE GENOMIC DNA]</scope>
    <source>
        <strain evidence="6 7">HHB12029</strain>
    </source>
</reference>
<dbReference type="Gene3D" id="3.20.20.80">
    <property type="entry name" value="Glycosidases"/>
    <property type="match status" value="2"/>
</dbReference>